<evidence type="ECO:0000313" key="2">
    <source>
        <dbReference type="EMBL" id="BAQ46075.1"/>
    </source>
</evidence>
<dbReference type="Proteomes" id="UP000061432">
    <property type="component" value="Chromosome"/>
</dbReference>
<dbReference type="EMBL" id="AP014704">
    <property type="protein sequence ID" value="BAQ46075.1"/>
    <property type="molecule type" value="Genomic_DNA"/>
</dbReference>
<name>A0A0C6FT34_9HYPH</name>
<protein>
    <submittedName>
        <fullName evidence="2">Uncharacterized protein</fullName>
    </submittedName>
</protein>
<reference evidence="3" key="2">
    <citation type="submission" date="2015-01" db="EMBL/GenBank/DDBJ databases">
        <title>Complete genome sequence of Methylobacterium aquaticum strain 22A.</title>
        <authorList>
            <person name="Tani A."/>
            <person name="Ogura Y."/>
            <person name="Hayashi T."/>
        </authorList>
    </citation>
    <scope>NUCLEOTIDE SEQUENCE [LARGE SCALE GENOMIC DNA]</scope>
    <source>
        <strain evidence="3">MA-22A</strain>
    </source>
</reference>
<evidence type="ECO:0000313" key="3">
    <source>
        <dbReference type="Proteomes" id="UP000061432"/>
    </source>
</evidence>
<dbReference type="AlphaFoldDB" id="A0A0C6FT34"/>
<reference evidence="2 3" key="1">
    <citation type="journal article" date="2015" name="Genome Announc.">
        <title>Complete Genome Sequence of Methylobacterium aquaticum Strain 22A, Isolated from Racomitrium japonicum Moss.</title>
        <authorList>
            <person name="Tani A."/>
            <person name="Ogura Y."/>
            <person name="Hayashi T."/>
            <person name="Kimbara K."/>
        </authorList>
    </citation>
    <scope>NUCLEOTIDE SEQUENCE [LARGE SCALE GENOMIC DNA]</scope>
    <source>
        <strain evidence="2 3">MA-22A</strain>
    </source>
</reference>
<dbReference type="PATRIC" id="fig|270351.10.peg.2791"/>
<proteinExistence type="predicted"/>
<dbReference type="STRING" id="270351.Maq22A_c14475"/>
<gene>
    <name evidence="2" type="ORF">Maq22A_c14475</name>
</gene>
<feature type="compositionally biased region" description="Basic residues" evidence="1">
    <location>
        <begin position="1"/>
        <end position="20"/>
    </location>
</feature>
<feature type="region of interest" description="Disordered" evidence="1">
    <location>
        <begin position="1"/>
        <end position="23"/>
    </location>
</feature>
<dbReference type="KEGG" id="maqu:Maq22A_c14475"/>
<accession>A0A0C6FT34</accession>
<evidence type="ECO:0000256" key="1">
    <source>
        <dbReference type="SAM" id="MobiDB-lite"/>
    </source>
</evidence>
<sequence length="145" mass="15356">MRRHFINPVGVRRKPWRTGPHHASLTPEREARLMRATSMILAAALAGAALPAHALDIRDLPIAKAPEICPHEGPGFMRFTPGGPCTRISGRVRAEVGTPVPARPGAGLDGAARGVVGGSGRVAIDTRTQTEYGPARAYIRLGTGR</sequence>
<organism evidence="2 3">
    <name type="scientific">Methylobacterium aquaticum</name>
    <dbReference type="NCBI Taxonomy" id="270351"/>
    <lineage>
        <taxon>Bacteria</taxon>
        <taxon>Pseudomonadati</taxon>
        <taxon>Pseudomonadota</taxon>
        <taxon>Alphaproteobacteria</taxon>
        <taxon>Hyphomicrobiales</taxon>
        <taxon>Methylobacteriaceae</taxon>
        <taxon>Methylobacterium</taxon>
    </lineage>
</organism>